<comment type="caution">
    <text evidence="4">The sequence shown here is derived from an EMBL/GenBank/DDBJ whole genome shotgun (WGS) entry which is preliminary data.</text>
</comment>
<dbReference type="Proteomes" id="UP000593565">
    <property type="component" value="Unassembled WGS sequence"/>
</dbReference>
<comment type="similarity">
    <text evidence="1">Belongs to the type-B carboxylesterase/lipase family.</text>
</comment>
<proteinExistence type="inferred from homology"/>
<dbReference type="InterPro" id="IPR002018">
    <property type="entry name" value="CarbesteraseB"/>
</dbReference>
<dbReference type="Pfam" id="PF00135">
    <property type="entry name" value="COesterase"/>
    <property type="match status" value="1"/>
</dbReference>
<dbReference type="EMBL" id="JAAGNN010000003">
    <property type="protein sequence ID" value="KAF4091724.1"/>
    <property type="molecule type" value="Genomic_DNA"/>
</dbReference>
<reference evidence="4 5" key="1">
    <citation type="submission" date="2020-02" db="EMBL/GenBank/DDBJ databases">
        <title>A chromosome-scale genome assembly of the black bullhead catfish (Ameiurus melas).</title>
        <authorList>
            <person name="Wen M."/>
            <person name="Zham M."/>
            <person name="Cabau C."/>
            <person name="Klopp C."/>
            <person name="Donnadieu C."/>
            <person name="Roques C."/>
            <person name="Bouchez O."/>
            <person name="Lampietro C."/>
            <person name="Jouanno E."/>
            <person name="Herpin A."/>
            <person name="Louis A."/>
            <person name="Berthelot C."/>
            <person name="Parey E."/>
            <person name="Roest-Crollius H."/>
            <person name="Braasch I."/>
            <person name="Postlethwait J."/>
            <person name="Robinson-Rechavi M."/>
            <person name="Echchiki A."/>
            <person name="Begum T."/>
            <person name="Montfort J."/>
            <person name="Schartl M."/>
            <person name="Bobe J."/>
            <person name="Guiguen Y."/>
        </authorList>
    </citation>
    <scope>NUCLEOTIDE SEQUENCE [LARGE SCALE GENOMIC DNA]</scope>
    <source>
        <strain evidence="4">M_S1</strain>
        <tissue evidence="4">Blood</tissue>
    </source>
</reference>
<name>A0A7J6B9I1_AMEME</name>
<dbReference type="PANTHER" id="PTHR11559">
    <property type="entry name" value="CARBOXYLESTERASE"/>
    <property type="match status" value="1"/>
</dbReference>
<sequence>MEIRRVKKGEMNEDAFEVPERNEYRYLVQDEAEEEVRYARRYYVSPFLQVSRRCMFLIGCGILALLTLAGYLAYLAQNPFRGYATVLTDCGLLHGRWEDGAYSFKGIPYAVPPVGEHRWQPPADLKANGKCWDGVYDATHFRSMCAQVRPLRENGHVMGQEDCLHLNVWTPSLLPTSALPVMVWIHGGHLHMLSGQEKGYSPTEELANRTQTVFVSLNYRLNAFGFMALELLRKGSPTNTSGNYGFMDQIQALQWVQKNIHVFGGDPKKVTILGGTSVWALMISPQAKGLFHRAIGMSSSFVSNASLDSAERDNLVFLKRSGCQDATCLRKLNITQILQAIPWEEYPSWARDGLTDIPVKGNSYGPVAVLDGHVLSTLSLKSWEKGGFYNDVPFVVGTAEQETDFSPPMKNISTWTWGDYEWSLSEKLRPFGEDVLSQALRLYNSSAPCPTSDRCPERLYTTLVSDMRASCPSSHLAKQAAEVLKSPVYRYLVTYTPSKAADSSTLLPYPSRFSFHIMDSLAFFGGLEMALGTMTSKDKAFQQTLTKYFIEFAKEGKMPEDWPEFPSQTAMLNLTLSVAQNPLAERCALWEKNNFYSYAWIN</sequence>
<dbReference type="InterPro" id="IPR029058">
    <property type="entry name" value="AB_hydrolase_fold"/>
</dbReference>
<keyword evidence="2" id="KW-0812">Transmembrane</keyword>
<protein>
    <recommendedName>
        <fullName evidence="3">Carboxylesterase type B domain-containing protein</fullName>
    </recommendedName>
</protein>
<dbReference type="AlphaFoldDB" id="A0A7J6B9I1"/>
<organism evidence="4 5">
    <name type="scientific">Ameiurus melas</name>
    <name type="common">Black bullhead</name>
    <name type="synonym">Silurus melas</name>
    <dbReference type="NCBI Taxonomy" id="219545"/>
    <lineage>
        <taxon>Eukaryota</taxon>
        <taxon>Metazoa</taxon>
        <taxon>Chordata</taxon>
        <taxon>Craniata</taxon>
        <taxon>Vertebrata</taxon>
        <taxon>Euteleostomi</taxon>
        <taxon>Actinopterygii</taxon>
        <taxon>Neopterygii</taxon>
        <taxon>Teleostei</taxon>
        <taxon>Ostariophysi</taxon>
        <taxon>Siluriformes</taxon>
        <taxon>Ictaluridae</taxon>
        <taxon>Ameiurus</taxon>
    </lineage>
</organism>
<keyword evidence="2" id="KW-1133">Transmembrane helix</keyword>
<evidence type="ECO:0000313" key="4">
    <source>
        <dbReference type="EMBL" id="KAF4091724.1"/>
    </source>
</evidence>
<gene>
    <name evidence="4" type="ORF">AMELA_G00040420</name>
</gene>
<keyword evidence="2" id="KW-0472">Membrane</keyword>
<evidence type="ECO:0000256" key="2">
    <source>
        <dbReference type="SAM" id="Phobius"/>
    </source>
</evidence>
<feature type="domain" description="Carboxylesterase type B" evidence="3">
    <location>
        <begin position="85"/>
        <end position="590"/>
    </location>
</feature>
<evidence type="ECO:0000256" key="1">
    <source>
        <dbReference type="ARBA" id="ARBA00005964"/>
    </source>
</evidence>
<evidence type="ECO:0000313" key="5">
    <source>
        <dbReference type="Proteomes" id="UP000593565"/>
    </source>
</evidence>
<keyword evidence="5" id="KW-1185">Reference proteome</keyword>
<dbReference type="InterPro" id="IPR050309">
    <property type="entry name" value="Type-B_Carboxylest/Lipase"/>
</dbReference>
<accession>A0A7J6B9I1</accession>
<dbReference type="SUPFAM" id="SSF53474">
    <property type="entry name" value="alpha/beta-Hydrolases"/>
    <property type="match status" value="1"/>
</dbReference>
<evidence type="ECO:0000259" key="3">
    <source>
        <dbReference type="Pfam" id="PF00135"/>
    </source>
</evidence>
<feature type="transmembrane region" description="Helical" evidence="2">
    <location>
        <begin position="54"/>
        <end position="74"/>
    </location>
</feature>
<dbReference type="Gene3D" id="3.40.50.1820">
    <property type="entry name" value="alpha/beta hydrolase"/>
    <property type="match status" value="1"/>
</dbReference>